<evidence type="ECO:0000313" key="9">
    <source>
        <dbReference type="EMBL" id="VIO80818.1"/>
    </source>
</evidence>
<feature type="transmembrane region" description="Helical" evidence="7">
    <location>
        <begin position="404"/>
        <end position="422"/>
    </location>
</feature>
<dbReference type="GO" id="GO:0035438">
    <property type="term" value="F:cyclic-di-GMP binding"/>
    <property type="evidence" value="ECO:0007669"/>
    <property type="project" value="InterPro"/>
</dbReference>
<dbReference type="GO" id="GO:0005886">
    <property type="term" value="C:plasma membrane"/>
    <property type="evidence" value="ECO:0007669"/>
    <property type="project" value="TreeGrafter"/>
</dbReference>
<dbReference type="SUPFAM" id="SSF141371">
    <property type="entry name" value="PilZ domain-like"/>
    <property type="match status" value="1"/>
</dbReference>
<dbReference type="EMBL" id="CAADFC020000043">
    <property type="protein sequence ID" value="VIO80818.1"/>
    <property type="molecule type" value="Genomic_DNA"/>
</dbReference>
<feature type="transmembrane region" description="Helical" evidence="7">
    <location>
        <begin position="505"/>
        <end position="530"/>
    </location>
</feature>
<dbReference type="RefSeq" id="WP_139864958.1">
    <property type="nucleotide sequence ID" value="NZ_CAADFC020000043.1"/>
</dbReference>
<reference evidence="9" key="1">
    <citation type="submission" date="2019-02" db="EMBL/GenBank/DDBJ databases">
        <authorList>
            <person name="Pothier F.J."/>
        </authorList>
    </citation>
    <scope>NUCLEOTIDE SEQUENCE</scope>
    <source>
        <strain evidence="9">CI-1B</strain>
    </source>
</reference>
<protein>
    <submittedName>
        <fullName evidence="9">Cellulose synthase catalytic subunit [UDP-forming]</fullName>
        <ecNumber evidence="9">2.4.1.12</ecNumber>
    </submittedName>
</protein>
<gene>
    <name evidence="9" type="primary">bcsA_2</name>
    <name evidence="9" type="ORF">CI1B_85690</name>
</gene>
<evidence type="ECO:0000256" key="3">
    <source>
        <dbReference type="ARBA" id="ARBA00022679"/>
    </source>
</evidence>
<dbReference type="InterPro" id="IPR050321">
    <property type="entry name" value="Glycosyltr_2/OpgH_subfam"/>
</dbReference>
<dbReference type="Pfam" id="PF13641">
    <property type="entry name" value="Glyco_tranf_2_3"/>
    <property type="match status" value="1"/>
</dbReference>
<dbReference type="Gene3D" id="3.90.550.10">
    <property type="entry name" value="Spore Coat Polysaccharide Biosynthesis Protein SpsA, Chain A"/>
    <property type="match status" value="1"/>
</dbReference>
<dbReference type="PANTHER" id="PTHR43867:SF2">
    <property type="entry name" value="CELLULOSE SYNTHASE CATALYTIC SUBUNIT A [UDP-FORMING]"/>
    <property type="match status" value="1"/>
</dbReference>
<dbReference type="SUPFAM" id="SSF53448">
    <property type="entry name" value="Nucleotide-diphospho-sugar transferases"/>
    <property type="match status" value="1"/>
</dbReference>
<evidence type="ECO:0000256" key="1">
    <source>
        <dbReference type="ARBA" id="ARBA00004141"/>
    </source>
</evidence>
<comment type="subcellular location">
    <subcellularLocation>
        <location evidence="1">Membrane</location>
        <topology evidence="1">Multi-pass membrane protein</topology>
    </subcellularLocation>
</comment>
<dbReference type="InterPro" id="IPR029044">
    <property type="entry name" value="Nucleotide-diphossugar_trans"/>
</dbReference>
<evidence type="ECO:0000259" key="8">
    <source>
        <dbReference type="Pfam" id="PF07238"/>
    </source>
</evidence>
<dbReference type="EC" id="2.4.1.12" evidence="9"/>
<name>A0A508U381_9BRAD</name>
<dbReference type="Pfam" id="PF07238">
    <property type="entry name" value="PilZ"/>
    <property type="match status" value="1"/>
</dbReference>
<dbReference type="PANTHER" id="PTHR43867">
    <property type="entry name" value="CELLULOSE SYNTHASE CATALYTIC SUBUNIT A [UDP-FORMING]"/>
    <property type="match status" value="1"/>
</dbReference>
<dbReference type="AlphaFoldDB" id="A0A508U381"/>
<dbReference type="InterPro" id="IPR009875">
    <property type="entry name" value="PilZ_domain"/>
</dbReference>
<dbReference type="Proteomes" id="UP000328092">
    <property type="component" value="Unassembled WGS sequence"/>
</dbReference>
<keyword evidence="6 7" id="KW-0472">Membrane</keyword>
<evidence type="ECO:0000256" key="4">
    <source>
        <dbReference type="ARBA" id="ARBA00022692"/>
    </source>
</evidence>
<feature type="transmembrane region" description="Helical" evidence="7">
    <location>
        <begin position="380"/>
        <end position="398"/>
    </location>
</feature>
<organism evidence="9 10">
    <name type="scientific">Bradyrhizobium ivorense</name>
    <dbReference type="NCBI Taxonomy" id="2511166"/>
    <lineage>
        <taxon>Bacteria</taxon>
        <taxon>Pseudomonadati</taxon>
        <taxon>Pseudomonadota</taxon>
        <taxon>Alphaproteobacteria</taxon>
        <taxon>Hyphomicrobiales</taxon>
        <taxon>Nitrobacteraceae</taxon>
        <taxon>Bradyrhizobium</taxon>
    </lineage>
</organism>
<dbReference type="GO" id="GO:0016760">
    <property type="term" value="F:cellulose synthase (UDP-forming) activity"/>
    <property type="evidence" value="ECO:0007669"/>
    <property type="project" value="UniProtKB-EC"/>
</dbReference>
<evidence type="ECO:0000256" key="2">
    <source>
        <dbReference type="ARBA" id="ARBA00022676"/>
    </source>
</evidence>
<keyword evidence="4 7" id="KW-0812">Transmembrane</keyword>
<keyword evidence="2 9" id="KW-0328">Glycosyltransferase</keyword>
<sequence length="648" mass="72184">MMAALAPGLVAFGACLALLPLLKRESSLARAAMATMSVALLLRYFVWRVTHTLPPPGLPADAIVGYPFMLAEGASLIAVCLSLLFLSRTIDRSPEVNAILRRPRVAAPAPLVDVFICTYNEEKAILERTIIGATGINYPNYRVWVLDDGRRLWLRRLAEELGCHYLTRPDNRHAKAGNINHALRHVADLRDKPEFVSILDADFVPMPEFLTRAMSLMQDDGVGVVQTPQHFINPDPIQSNLAATDVWPDEQRFFFDILMPAKDAWGTAFCCGTSSLIRSSGLERIGGFPTDSVTEDYLVTLRLKEQGLRTVYLNERLTLGLAPEGLKEYITQRGRWCLGFMQIFRGRSGPFSLQSRLDFIDRLSLVDAFMSWAAVYGTKAFGLVVPWLFLLFGIKAVYADLPELLKYFLPFYVWHAFTMAWISRGRSLAIMTDVSQYIAMPAVLKAVATGLARPQRHKFKVTAKGGDRNRRFIEWPLLRIYGAALLITLFAIAYAFILHLRGESIAYGGLALAWSLYNCVVLAIVCFICIEQPRRRKAERFERDEPVLIQQGAASRLVRLADISITGARFIDPAPPTIGTPIKCNVYGQSVVAVVVRHTGNGFGVRFEDAVATRVNVVRAFYAGEYVSAFQGVRAAPVGRALLMRLFG</sequence>
<feature type="domain" description="PilZ" evidence="8">
    <location>
        <begin position="535"/>
        <end position="613"/>
    </location>
</feature>
<keyword evidence="5 7" id="KW-1133">Transmembrane helix</keyword>
<feature type="transmembrane region" description="Helical" evidence="7">
    <location>
        <begin position="478"/>
        <end position="499"/>
    </location>
</feature>
<keyword evidence="10" id="KW-1185">Reference proteome</keyword>
<evidence type="ECO:0000256" key="6">
    <source>
        <dbReference type="ARBA" id="ARBA00023136"/>
    </source>
</evidence>
<feature type="transmembrane region" description="Helical" evidence="7">
    <location>
        <begin position="63"/>
        <end position="86"/>
    </location>
</feature>
<keyword evidence="3 9" id="KW-0808">Transferase</keyword>
<evidence type="ECO:0000313" key="10">
    <source>
        <dbReference type="Proteomes" id="UP000328092"/>
    </source>
</evidence>
<comment type="caution">
    <text evidence="9">The sequence shown here is derived from an EMBL/GenBank/DDBJ whole genome shotgun (WGS) entry which is preliminary data.</text>
</comment>
<dbReference type="OrthoDB" id="9806824at2"/>
<evidence type="ECO:0000256" key="5">
    <source>
        <dbReference type="ARBA" id="ARBA00022989"/>
    </source>
</evidence>
<dbReference type="CDD" id="cd06421">
    <property type="entry name" value="CESA_CelA_like"/>
    <property type="match status" value="1"/>
</dbReference>
<evidence type="ECO:0000256" key="7">
    <source>
        <dbReference type="SAM" id="Phobius"/>
    </source>
</evidence>
<proteinExistence type="predicted"/>
<accession>A0A508U381</accession>